<proteinExistence type="predicted"/>
<keyword evidence="1" id="KW-0812">Transmembrane</keyword>
<evidence type="ECO:0000256" key="1">
    <source>
        <dbReference type="SAM" id="Phobius"/>
    </source>
</evidence>
<organism evidence="2 3">
    <name type="scientific">Hanstruepera neustonica</name>
    <dbReference type="NCBI Taxonomy" id="1445657"/>
    <lineage>
        <taxon>Bacteria</taxon>
        <taxon>Pseudomonadati</taxon>
        <taxon>Bacteroidota</taxon>
        <taxon>Flavobacteriia</taxon>
        <taxon>Flavobacteriales</taxon>
        <taxon>Flavobacteriaceae</taxon>
        <taxon>Hanstruepera</taxon>
    </lineage>
</organism>
<keyword evidence="1" id="KW-0472">Membrane</keyword>
<dbReference type="Proteomes" id="UP000236641">
    <property type="component" value="Unassembled WGS sequence"/>
</dbReference>
<gene>
    <name evidence="2" type="ORF">C1T31_05455</name>
</gene>
<dbReference type="EMBL" id="POWF01000002">
    <property type="protein sequence ID" value="PNQ73781.1"/>
    <property type="molecule type" value="Genomic_DNA"/>
</dbReference>
<accession>A0A2K1E0K1</accession>
<evidence type="ECO:0000313" key="3">
    <source>
        <dbReference type="Proteomes" id="UP000236641"/>
    </source>
</evidence>
<reference evidence="2 3" key="1">
    <citation type="submission" date="2018-01" db="EMBL/GenBank/DDBJ databases">
        <title>The draft genome of Hanstruepera neustonica JCM19743.</title>
        <authorList>
            <person name="He R.-H."/>
            <person name="Du Z.-J."/>
        </authorList>
    </citation>
    <scope>NUCLEOTIDE SEQUENCE [LARGE SCALE GENOMIC DNA]</scope>
    <source>
        <strain evidence="2 3">JCM19743</strain>
    </source>
</reference>
<keyword evidence="3" id="KW-1185">Reference proteome</keyword>
<sequence>MALFNKSTRALIFGGLFFIIPFFLVVVAGKQLFEILHPLGQKISSLLDLHTIFGKSSVLIVTILIIILVCYLAGMLIEKGLVRNWNTRLEKKLFVFFPSLQMLKFRLIGDKNKVINEVWQGIVFKEDNAYRIAFITDKKENHTTIYIPDAPKIDAGEVRYMINSEFEYYPITMKEAMSAIYNFGEGLNIESILANKTIK</sequence>
<keyword evidence="1" id="KW-1133">Transmembrane helix</keyword>
<evidence type="ECO:0008006" key="4">
    <source>
        <dbReference type="Google" id="ProtNLM"/>
    </source>
</evidence>
<feature type="transmembrane region" description="Helical" evidence="1">
    <location>
        <begin position="53"/>
        <end position="77"/>
    </location>
</feature>
<name>A0A2K1E0K1_9FLAO</name>
<dbReference type="RefSeq" id="WP_103051478.1">
    <property type="nucleotide sequence ID" value="NZ_POWF01000002.1"/>
</dbReference>
<dbReference type="AlphaFoldDB" id="A0A2K1E0K1"/>
<evidence type="ECO:0000313" key="2">
    <source>
        <dbReference type="EMBL" id="PNQ73781.1"/>
    </source>
</evidence>
<comment type="caution">
    <text evidence="2">The sequence shown here is derived from an EMBL/GenBank/DDBJ whole genome shotgun (WGS) entry which is preliminary data.</text>
</comment>
<protein>
    <recommendedName>
        <fullName evidence="4">DUF502 domain-containing protein</fullName>
    </recommendedName>
</protein>
<feature type="transmembrane region" description="Helical" evidence="1">
    <location>
        <begin position="12"/>
        <end position="33"/>
    </location>
</feature>
<dbReference type="OrthoDB" id="6399850at2"/>